<gene>
    <name evidence="3" type="ORF">MCOR_18973</name>
</gene>
<keyword evidence="2" id="KW-0732">Signal</keyword>
<name>A0A6J8BLR6_MYTCO</name>
<feature type="transmembrane region" description="Helical" evidence="1">
    <location>
        <begin position="233"/>
        <end position="254"/>
    </location>
</feature>
<evidence type="ECO:0000313" key="3">
    <source>
        <dbReference type="EMBL" id="CAC5383207.1"/>
    </source>
</evidence>
<keyword evidence="1" id="KW-0812">Transmembrane</keyword>
<dbReference type="Proteomes" id="UP000507470">
    <property type="component" value="Unassembled WGS sequence"/>
</dbReference>
<feature type="signal peptide" evidence="2">
    <location>
        <begin position="1"/>
        <end position="20"/>
    </location>
</feature>
<evidence type="ECO:0000256" key="1">
    <source>
        <dbReference type="SAM" id="Phobius"/>
    </source>
</evidence>
<keyword evidence="1" id="KW-0472">Membrane</keyword>
<accession>A0A6J8BLR6</accession>
<evidence type="ECO:0000256" key="2">
    <source>
        <dbReference type="SAM" id="SignalP"/>
    </source>
</evidence>
<organism evidence="3 4">
    <name type="scientific">Mytilus coruscus</name>
    <name type="common">Sea mussel</name>
    <dbReference type="NCBI Taxonomy" id="42192"/>
    <lineage>
        <taxon>Eukaryota</taxon>
        <taxon>Metazoa</taxon>
        <taxon>Spiralia</taxon>
        <taxon>Lophotrochozoa</taxon>
        <taxon>Mollusca</taxon>
        <taxon>Bivalvia</taxon>
        <taxon>Autobranchia</taxon>
        <taxon>Pteriomorphia</taxon>
        <taxon>Mytilida</taxon>
        <taxon>Mytiloidea</taxon>
        <taxon>Mytilidae</taxon>
        <taxon>Mytilinae</taxon>
        <taxon>Mytilus</taxon>
    </lineage>
</organism>
<sequence>MAIYSTSGFLIFCLIQNSVANHANVHLKLPTEIRLGQQLKFDCETSSVISATKSRQWRGGANNKLLCYDGTTVDPTKYKEKMINQTNYELIVEEASENDLECPYACRVGFDIDQKFLKVNENNFVQLPDKKFTKVDYQMQNGQARLILVLFKVFPKPVCKLKNQERVLPETNATKSVVLYNVTYRLESSESIIPCGEQLDIECKVGKERYFVPVKNSITCNSSKTSKDSATSLVTIVGVCVACISFVGLAVLWAHCKRKKKHNGEYKRAVNKAEGMNLTI</sequence>
<keyword evidence="4" id="KW-1185">Reference proteome</keyword>
<proteinExistence type="predicted"/>
<evidence type="ECO:0000313" key="4">
    <source>
        <dbReference type="Proteomes" id="UP000507470"/>
    </source>
</evidence>
<evidence type="ECO:0008006" key="5">
    <source>
        <dbReference type="Google" id="ProtNLM"/>
    </source>
</evidence>
<keyword evidence="1" id="KW-1133">Transmembrane helix</keyword>
<dbReference type="EMBL" id="CACVKT020003356">
    <property type="protein sequence ID" value="CAC5383207.1"/>
    <property type="molecule type" value="Genomic_DNA"/>
</dbReference>
<protein>
    <recommendedName>
        <fullName evidence="5">Ig-like domain-containing protein</fullName>
    </recommendedName>
</protein>
<dbReference type="AlphaFoldDB" id="A0A6J8BLR6"/>
<feature type="chain" id="PRO_5026723327" description="Ig-like domain-containing protein" evidence="2">
    <location>
        <begin position="21"/>
        <end position="280"/>
    </location>
</feature>
<reference evidence="3 4" key="1">
    <citation type="submission" date="2020-06" db="EMBL/GenBank/DDBJ databases">
        <authorList>
            <person name="Li R."/>
            <person name="Bekaert M."/>
        </authorList>
    </citation>
    <scope>NUCLEOTIDE SEQUENCE [LARGE SCALE GENOMIC DNA]</scope>
    <source>
        <strain evidence="4">wild</strain>
    </source>
</reference>
<dbReference type="OrthoDB" id="10334883at2759"/>